<accession>A0A1V9ZWS2</accession>
<dbReference type="Gene3D" id="2.60.200.20">
    <property type="match status" value="1"/>
</dbReference>
<comment type="caution">
    <text evidence="4">The sequence shown here is derived from an EMBL/GenBank/DDBJ whole genome shotgun (WGS) entry which is preliminary data.</text>
</comment>
<keyword evidence="1" id="KW-0175">Coiled coil</keyword>
<evidence type="ECO:0000259" key="3">
    <source>
        <dbReference type="PROSITE" id="PS50006"/>
    </source>
</evidence>
<evidence type="ECO:0000256" key="2">
    <source>
        <dbReference type="SAM" id="MobiDB-lite"/>
    </source>
</evidence>
<evidence type="ECO:0000313" key="5">
    <source>
        <dbReference type="Proteomes" id="UP000243217"/>
    </source>
</evidence>
<reference evidence="4 5" key="1">
    <citation type="journal article" date="2014" name="Genome Biol. Evol.">
        <title>The secreted proteins of Achlya hypogyna and Thraustotheca clavata identify the ancestral oomycete secretome and reveal gene acquisitions by horizontal gene transfer.</title>
        <authorList>
            <person name="Misner I."/>
            <person name="Blouin N."/>
            <person name="Leonard G."/>
            <person name="Richards T.A."/>
            <person name="Lane C.E."/>
        </authorList>
    </citation>
    <scope>NUCLEOTIDE SEQUENCE [LARGE SCALE GENOMIC DNA]</scope>
    <source>
        <strain evidence="4 5">ATCC 34112</strain>
    </source>
</reference>
<feature type="compositionally biased region" description="Polar residues" evidence="2">
    <location>
        <begin position="731"/>
        <end position="753"/>
    </location>
</feature>
<feature type="compositionally biased region" description="Pro residues" evidence="2">
    <location>
        <begin position="275"/>
        <end position="291"/>
    </location>
</feature>
<feature type="region of interest" description="Disordered" evidence="2">
    <location>
        <begin position="725"/>
        <end position="753"/>
    </location>
</feature>
<dbReference type="SMART" id="SM00240">
    <property type="entry name" value="FHA"/>
    <property type="match status" value="1"/>
</dbReference>
<dbReference type="InterPro" id="IPR008984">
    <property type="entry name" value="SMAD_FHA_dom_sf"/>
</dbReference>
<feature type="compositionally biased region" description="Acidic residues" evidence="2">
    <location>
        <begin position="201"/>
        <end position="213"/>
    </location>
</feature>
<protein>
    <recommendedName>
        <fullName evidence="3">FHA domain-containing protein</fullName>
    </recommendedName>
</protein>
<dbReference type="Pfam" id="PF00498">
    <property type="entry name" value="FHA"/>
    <property type="match status" value="1"/>
</dbReference>
<feature type="compositionally biased region" description="Acidic residues" evidence="2">
    <location>
        <begin position="254"/>
        <end position="264"/>
    </location>
</feature>
<dbReference type="OrthoDB" id="79569at2759"/>
<organism evidence="4 5">
    <name type="scientific">Thraustotheca clavata</name>
    <dbReference type="NCBI Taxonomy" id="74557"/>
    <lineage>
        <taxon>Eukaryota</taxon>
        <taxon>Sar</taxon>
        <taxon>Stramenopiles</taxon>
        <taxon>Oomycota</taxon>
        <taxon>Saprolegniomycetes</taxon>
        <taxon>Saprolegniales</taxon>
        <taxon>Achlyaceae</taxon>
        <taxon>Thraustotheca</taxon>
    </lineage>
</organism>
<dbReference type="SUPFAM" id="SSF49879">
    <property type="entry name" value="SMAD/FHA domain"/>
    <property type="match status" value="1"/>
</dbReference>
<feature type="coiled-coil region" evidence="1">
    <location>
        <begin position="944"/>
        <end position="978"/>
    </location>
</feature>
<sequence>MVGLCRDNELLELVDGSNVIGTESSLCNVLISGPSIADRHALIEFSVSTSQAIVSGIDPTYPIFLNGVRIRAPTRVVHGDTLAFGTKTNPFTSISASMSGSSMAASIPMFSKSMQQPLQSRVHPSFRNDTLMNQALEGYVERQLAKREAFTRKVNLSPKQKDLLDWEKLRVTQQLNDINKVIHGKKNFTDSFLGSVHEAAQDSDDESVDELPETLEKSAPLAPPAFETTPPEQTTFENASPVPPAFESAPPAIDDVEEEDDLPEMVDRATSPTEFEPPPPQQPLSPPPSPKPQRTASQQASIDQKVLYHRHRILSQSWSRWKGVLRYRHQKQMLQKQHRAAFAIQQFIHSYRLRQEINRRIQRRRARELAKKSLLRLERLIQKQKLRFAWRYWLNHHQLYPLNRVCEHIADTHARKSTLRKALNSWKNSCSIVQKRLLWLRNWYRQLYLSKTLTAFHKWQLYLLQFNIEKWEKKCSDEQAKAKALVLAMSTQTQAESNAWEQQAKETSEFLRKEAEAQQCIQDLRDELKSFKKDLVSTAIQTEGDSNHDEMEKIAAMREEQEKEIVLETLALKSRIFELEEELQSKSMSYVELGKQLQMDQLRLKEAENQLSDSDTNIQRLKDELLKQRDEEVKAKEERINIMERQIFDEKLVASQLEDSKKQLQSDLESMTQLLQNQINEIQLGKQAQNDLQTQIDKKSQENQSLKQCVNDLENRLQNALKQLESKEQNQQDIELSTSSTQTSNHGQTDQDVQTNTSAEFIAKEGHNKTLSERNEEIQRLNDLIQEGKVREDGLLKLLDESRAKESALNNSNHQLIATQEFIVNEKKQQEDQLNAKMNQLQVENTASAALIAELQSKLNQAMLNNTQQTEAIQTTNAIGEVYKRQLQEARDQINKLNETIEEQNSKQQNQSELTNQIANAAENKLNEVLAKSSPTKFISAVNKATHAKEIEKLNTHIEQLEANILTAHKVITKYEQEKFDRLHAQEQHQSKFNGTLESFLESLIAEYDLRLLRCNTELEAIHTLGEADIHAAQFRATTVSAEGFLSANILRV</sequence>
<feature type="compositionally biased region" description="Low complexity" evidence="2">
    <location>
        <begin position="224"/>
        <end position="237"/>
    </location>
</feature>
<feature type="region of interest" description="Disordered" evidence="2">
    <location>
        <begin position="199"/>
        <end position="302"/>
    </location>
</feature>
<dbReference type="STRING" id="74557.A0A1V9ZWS2"/>
<keyword evidence="5" id="KW-1185">Reference proteome</keyword>
<dbReference type="CDD" id="cd00060">
    <property type="entry name" value="FHA"/>
    <property type="match status" value="1"/>
</dbReference>
<evidence type="ECO:0000256" key="1">
    <source>
        <dbReference type="SAM" id="Coils"/>
    </source>
</evidence>
<dbReference type="EMBL" id="JNBS01001126">
    <property type="protein sequence ID" value="OQS02456.1"/>
    <property type="molecule type" value="Genomic_DNA"/>
</dbReference>
<name>A0A1V9ZWS2_9STRA</name>
<dbReference type="AlphaFoldDB" id="A0A1V9ZWS2"/>
<feature type="coiled-coil region" evidence="1">
    <location>
        <begin position="514"/>
        <end position="541"/>
    </location>
</feature>
<dbReference type="PROSITE" id="PS50096">
    <property type="entry name" value="IQ"/>
    <property type="match status" value="1"/>
</dbReference>
<dbReference type="InterPro" id="IPR000253">
    <property type="entry name" value="FHA_dom"/>
</dbReference>
<gene>
    <name evidence="4" type="ORF">THRCLA_21415</name>
</gene>
<feature type="coiled-coil region" evidence="1">
    <location>
        <begin position="824"/>
        <end position="914"/>
    </location>
</feature>
<evidence type="ECO:0000313" key="4">
    <source>
        <dbReference type="EMBL" id="OQS02456.1"/>
    </source>
</evidence>
<proteinExistence type="predicted"/>
<dbReference type="Proteomes" id="UP000243217">
    <property type="component" value="Unassembled WGS sequence"/>
</dbReference>
<feature type="domain" description="FHA" evidence="3">
    <location>
        <begin position="18"/>
        <end position="70"/>
    </location>
</feature>
<dbReference type="PROSITE" id="PS50006">
    <property type="entry name" value="FHA_DOMAIN"/>
    <property type="match status" value="1"/>
</dbReference>